<feature type="transmembrane region" description="Helical" evidence="1">
    <location>
        <begin position="21"/>
        <end position="43"/>
    </location>
</feature>
<sequence length="111" mass="12268">MSTVYQINKGINKPIEFRGLYGQYIAYLAVGLVVLLLTFIILYLLGTGLMVIVPLVFALGGGLFFSVNRLSKRFGVHGLQKYMAKRGLPSYVRFSSRRVFTTLRSSGKAGA</sequence>
<accession>A0ABP7Q5B8</accession>
<keyword evidence="1" id="KW-0472">Membrane</keyword>
<dbReference type="InterPro" id="IPR025407">
    <property type="entry name" value="DUF4133"/>
</dbReference>
<protein>
    <recommendedName>
        <fullName evidence="4">DUF4133 domain-containing protein</fullName>
    </recommendedName>
</protein>
<evidence type="ECO:0000313" key="3">
    <source>
        <dbReference type="Proteomes" id="UP001500742"/>
    </source>
</evidence>
<gene>
    <name evidence="2" type="ORF">GCM10022210_29070</name>
</gene>
<evidence type="ECO:0000256" key="1">
    <source>
        <dbReference type="SAM" id="Phobius"/>
    </source>
</evidence>
<feature type="transmembrane region" description="Helical" evidence="1">
    <location>
        <begin position="49"/>
        <end position="67"/>
    </location>
</feature>
<keyword evidence="1" id="KW-1133">Transmembrane helix</keyword>
<organism evidence="2 3">
    <name type="scientific">Mucilaginibacter dorajii</name>
    <dbReference type="NCBI Taxonomy" id="692994"/>
    <lineage>
        <taxon>Bacteria</taxon>
        <taxon>Pseudomonadati</taxon>
        <taxon>Bacteroidota</taxon>
        <taxon>Sphingobacteriia</taxon>
        <taxon>Sphingobacteriales</taxon>
        <taxon>Sphingobacteriaceae</taxon>
        <taxon>Mucilaginibacter</taxon>
    </lineage>
</organism>
<proteinExistence type="predicted"/>
<reference evidence="3" key="1">
    <citation type="journal article" date="2019" name="Int. J. Syst. Evol. Microbiol.">
        <title>The Global Catalogue of Microorganisms (GCM) 10K type strain sequencing project: providing services to taxonomists for standard genome sequencing and annotation.</title>
        <authorList>
            <consortium name="The Broad Institute Genomics Platform"/>
            <consortium name="The Broad Institute Genome Sequencing Center for Infectious Disease"/>
            <person name="Wu L."/>
            <person name="Ma J."/>
        </authorList>
    </citation>
    <scope>NUCLEOTIDE SEQUENCE [LARGE SCALE GENOMIC DNA]</scope>
    <source>
        <strain evidence="3">JCM 16601</strain>
    </source>
</reference>
<comment type="caution">
    <text evidence="2">The sequence shown here is derived from an EMBL/GenBank/DDBJ whole genome shotgun (WGS) entry which is preliminary data.</text>
</comment>
<keyword evidence="1" id="KW-0812">Transmembrane</keyword>
<dbReference type="Pfam" id="PF13571">
    <property type="entry name" value="DUF4133"/>
    <property type="match status" value="1"/>
</dbReference>
<keyword evidence="3" id="KW-1185">Reference proteome</keyword>
<dbReference type="RefSeq" id="WP_259087298.1">
    <property type="nucleotide sequence ID" value="NZ_BAAAZC010000019.1"/>
</dbReference>
<evidence type="ECO:0000313" key="2">
    <source>
        <dbReference type="EMBL" id="GAA3976504.1"/>
    </source>
</evidence>
<dbReference type="Proteomes" id="UP001500742">
    <property type="component" value="Unassembled WGS sequence"/>
</dbReference>
<evidence type="ECO:0008006" key="4">
    <source>
        <dbReference type="Google" id="ProtNLM"/>
    </source>
</evidence>
<name>A0ABP7Q5B8_9SPHI</name>
<dbReference type="EMBL" id="BAAAZC010000019">
    <property type="protein sequence ID" value="GAA3976504.1"/>
    <property type="molecule type" value="Genomic_DNA"/>
</dbReference>